<accession>X1AY60</accession>
<comment type="caution">
    <text evidence="1">The sequence shown here is derived from an EMBL/GenBank/DDBJ whole genome shotgun (WGS) entry which is preliminary data.</text>
</comment>
<evidence type="ECO:0000313" key="1">
    <source>
        <dbReference type="EMBL" id="GAG77043.1"/>
    </source>
</evidence>
<reference evidence="1" key="1">
    <citation type="journal article" date="2014" name="Front. Microbiol.">
        <title>High frequency of phylogenetically diverse reductive dehalogenase-homologous genes in deep subseafloor sedimentary metagenomes.</title>
        <authorList>
            <person name="Kawai M."/>
            <person name="Futagami T."/>
            <person name="Toyoda A."/>
            <person name="Takaki Y."/>
            <person name="Nishi S."/>
            <person name="Hori S."/>
            <person name="Arai W."/>
            <person name="Tsubouchi T."/>
            <person name="Morono Y."/>
            <person name="Uchiyama I."/>
            <person name="Ito T."/>
            <person name="Fujiyama A."/>
            <person name="Inagaki F."/>
            <person name="Takami H."/>
        </authorList>
    </citation>
    <scope>NUCLEOTIDE SEQUENCE</scope>
    <source>
        <strain evidence="1">Expedition CK06-06</strain>
    </source>
</reference>
<organism evidence="1">
    <name type="scientific">marine sediment metagenome</name>
    <dbReference type="NCBI Taxonomy" id="412755"/>
    <lineage>
        <taxon>unclassified sequences</taxon>
        <taxon>metagenomes</taxon>
        <taxon>ecological metagenomes</taxon>
    </lineage>
</organism>
<gene>
    <name evidence="1" type="ORF">S01H4_35217</name>
</gene>
<dbReference type="EMBL" id="BART01018699">
    <property type="protein sequence ID" value="GAG77043.1"/>
    <property type="molecule type" value="Genomic_DNA"/>
</dbReference>
<sequence length="42" mass="5215">MIDEKITRYKSEINLAKKLSQMAYADRNYYENMVNRFQRILR</sequence>
<name>X1AY60_9ZZZZ</name>
<feature type="non-terminal residue" evidence="1">
    <location>
        <position position="42"/>
    </location>
</feature>
<dbReference type="AlphaFoldDB" id="X1AY60"/>
<proteinExistence type="predicted"/>
<protein>
    <submittedName>
        <fullName evidence="1">Uncharacterized protein</fullName>
    </submittedName>
</protein>